<gene>
    <name evidence="9" type="ORF">AS592_10790</name>
</gene>
<feature type="transmembrane region" description="Helical" evidence="6">
    <location>
        <begin position="39"/>
        <end position="57"/>
    </location>
</feature>
<feature type="domain" description="RCK C-terminal" evidence="8">
    <location>
        <begin position="426"/>
        <end position="509"/>
    </location>
</feature>
<keyword evidence="9" id="KW-0407">Ion channel</keyword>
<feature type="transmembrane region" description="Helical" evidence="6">
    <location>
        <begin position="180"/>
        <end position="202"/>
    </location>
</feature>
<evidence type="ECO:0000256" key="4">
    <source>
        <dbReference type="ARBA" id="ARBA00023136"/>
    </source>
</evidence>
<dbReference type="RefSeq" id="WP_067328530.1">
    <property type="nucleotide sequence ID" value="NZ_LNKT01000001.1"/>
</dbReference>
<evidence type="ECO:0000256" key="5">
    <source>
        <dbReference type="ARBA" id="ARBA00029579"/>
    </source>
</evidence>
<dbReference type="PANTHER" id="PTHR43833:SF9">
    <property type="entry name" value="POTASSIUM CHANNEL PROTEIN YUGO-RELATED"/>
    <property type="match status" value="1"/>
</dbReference>
<accession>A0A151CJ66</accession>
<organism evidence="9 10">
    <name type="scientific">Sulfurovum riftiae</name>
    <dbReference type="NCBI Taxonomy" id="1630136"/>
    <lineage>
        <taxon>Bacteria</taxon>
        <taxon>Pseudomonadati</taxon>
        <taxon>Campylobacterota</taxon>
        <taxon>Epsilonproteobacteria</taxon>
        <taxon>Campylobacterales</taxon>
        <taxon>Sulfurovaceae</taxon>
        <taxon>Sulfurovum</taxon>
    </lineage>
</organism>
<dbReference type="EMBL" id="LNKT01000001">
    <property type="protein sequence ID" value="KYJ87580.1"/>
    <property type="molecule type" value="Genomic_DNA"/>
</dbReference>
<feature type="transmembrane region" description="Helical" evidence="6">
    <location>
        <begin position="214"/>
        <end position="233"/>
    </location>
</feature>
<dbReference type="InterPro" id="IPR006037">
    <property type="entry name" value="RCK_C"/>
</dbReference>
<evidence type="ECO:0000313" key="10">
    <source>
        <dbReference type="Proteomes" id="UP000075359"/>
    </source>
</evidence>
<dbReference type="Gene3D" id="3.30.70.1450">
    <property type="entry name" value="Regulator of K+ conductance, C-terminal domain"/>
    <property type="match status" value="1"/>
</dbReference>
<dbReference type="PROSITE" id="PS51202">
    <property type="entry name" value="RCK_C"/>
    <property type="match status" value="1"/>
</dbReference>
<reference evidence="9 10" key="1">
    <citation type="submission" date="2015-11" db="EMBL/GenBank/DDBJ databases">
        <title>Draft genome of Sulfurovum riftiae 1812E, a member of the Epsilonproteobacteria isolated from the tube of the deep-sea hydrothermal vent tubewom Riftia pachyptila.</title>
        <authorList>
            <person name="Vetriani C."/>
            <person name="Giovannelli D."/>
        </authorList>
    </citation>
    <scope>NUCLEOTIDE SEQUENCE [LARGE SCALE GENOMIC DNA]</scope>
    <source>
        <strain evidence="9 10">1812E</strain>
    </source>
</reference>
<dbReference type="PANTHER" id="PTHR43833">
    <property type="entry name" value="POTASSIUM CHANNEL PROTEIN 2-RELATED-RELATED"/>
    <property type="match status" value="1"/>
</dbReference>
<dbReference type="InterPro" id="IPR050721">
    <property type="entry name" value="Trk_Ktr_HKT_K-transport"/>
</dbReference>
<keyword evidence="4 6" id="KW-0472">Membrane</keyword>
<feature type="domain" description="RCK N-terminal" evidence="7">
    <location>
        <begin position="286"/>
        <end position="403"/>
    </location>
</feature>
<dbReference type="InterPro" id="IPR036291">
    <property type="entry name" value="NAD(P)-bd_dom_sf"/>
</dbReference>
<dbReference type="Gene3D" id="1.10.287.70">
    <property type="match status" value="1"/>
</dbReference>
<comment type="caution">
    <text evidence="9">The sequence shown here is derived from an EMBL/GenBank/DDBJ whole genome shotgun (WGS) entry which is preliminary data.</text>
</comment>
<evidence type="ECO:0000313" key="9">
    <source>
        <dbReference type="EMBL" id="KYJ87580.1"/>
    </source>
</evidence>
<dbReference type="InterPro" id="IPR003148">
    <property type="entry name" value="RCK_N"/>
</dbReference>
<dbReference type="SUPFAM" id="SSF81324">
    <property type="entry name" value="Voltage-gated potassium channels"/>
    <property type="match status" value="1"/>
</dbReference>
<dbReference type="Gene3D" id="3.40.50.720">
    <property type="entry name" value="NAD(P)-binding Rossmann-like Domain"/>
    <property type="match status" value="1"/>
</dbReference>
<dbReference type="PROSITE" id="PS51201">
    <property type="entry name" value="RCK_N"/>
    <property type="match status" value="1"/>
</dbReference>
<keyword evidence="2 6" id="KW-0812">Transmembrane</keyword>
<dbReference type="Pfam" id="PF02254">
    <property type="entry name" value="TrkA_N"/>
    <property type="match status" value="1"/>
</dbReference>
<dbReference type="Pfam" id="PF02080">
    <property type="entry name" value="TrkA_C"/>
    <property type="match status" value="1"/>
</dbReference>
<feature type="transmembrane region" description="Helical" evidence="6">
    <location>
        <begin position="245"/>
        <end position="266"/>
    </location>
</feature>
<keyword evidence="3 6" id="KW-1133">Transmembrane helix</keyword>
<dbReference type="SUPFAM" id="SSF51735">
    <property type="entry name" value="NAD(P)-binding Rossmann-fold domains"/>
    <property type="match status" value="1"/>
</dbReference>
<dbReference type="STRING" id="1630136.AS592_10790"/>
<evidence type="ECO:0000259" key="7">
    <source>
        <dbReference type="PROSITE" id="PS51201"/>
    </source>
</evidence>
<dbReference type="InterPro" id="IPR005821">
    <property type="entry name" value="Ion_trans_dom"/>
</dbReference>
<dbReference type="OrthoDB" id="9781411at2"/>
<dbReference type="PRINTS" id="PR00169">
    <property type="entry name" value="KCHANNEL"/>
</dbReference>
<evidence type="ECO:0000256" key="2">
    <source>
        <dbReference type="ARBA" id="ARBA00022692"/>
    </source>
</evidence>
<proteinExistence type="predicted"/>
<dbReference type="SUPFAM" id="SSF116726">
    <property type="entry name" value="TrkA C-terminal domain-like"/>
    <property type="match status" value="1"/>
</dbReference>
<keyword evidence="10" id="KW-1185">Reference proteome</keyword>
<name>A0A151CJ66_9BACT</name>
<dbReference type="Pfam" id="PF00520">
    <property type="entry name" value="Ion_trans"/>
    <property type="match status" value="1"/>
</dbReference>
<dbReference type="InterPro" id="IPR036721">
    <property type="entry name" value="RCK_C_sf"/>
</dbReference>
<keyword evidence="9" id="KW-0813">Transport</keyword>
<evidence type="ECO:0000256" key="3">
    <source>
        <dbReference type="ARBA" id="ARBA00022989"/>
    </source>
</evidence>
<evidence type="ECO:0000256" key="6">
    <source>
        <dbReference type="SAM" id="Phobius"/>
    </source>
</evidence>
<dbReference type="GO" id="GO:0005216">
    <property type="term" value="F:monoatomic ion channel activity"/>
    <property type="evidence" value="ECO:0007669"/>
    <property type="project" value="InterPro"/>
</dbReference>
<keyword evidence="9" id="KW-0406">Ion transport</keyword>
<evidence type="ECO:0000256" key="1">
    <source>
        <dbReference type="ARBA" id="ARBA00004141"/>
    </source>
</evidence>
<protein>
    <recommendedName>
        <fullName evidence="5">BK channel</fullName>
    </recommendedName>
</protein>
<feature type="transmembrane region" description="Helical" evidence="6">
    <location>
        <begin position="137"/>
        <end position="159"/>
    </location>
</feature>
<dbReference type="GO" id="GO:0008324">
    <property type="term" value="F:monoatomic cation transmembrane transporter activity"/>
    <property type="evidence" value="ECO:0007669"/>
    <property type="project" value="InterPro"/>
</dbReference>
<comment type="subcellular location">
    <subcellularLocation>
        <location evidence="1">Membrane</location>
        <topology evidence="1">Multi-pass membrane protein</topology>
    </subcellularLocation>
</comment>
<sequence length="511" mass="59375">MKQLLLSLALFLRKSKRYKETKAYVYELLNGTSNPYKKYLDTFIIFLIVTSVFILVYEVKNPVPIWLDYYDFYFVSFVFFIEYILRLWVHNDISKYIVDEYHDSQFLHREFEIWPVLKHGFKEKLDYMLTPAAIVDLLAIFPAYRPLRVLRIFVLFRVLKLLRYTKSINQFVEVITNKRFELLTLLFLLFFIVMTAGIAIYVLEERINPQITSLFDALYWSLITITTVGYGDIAPETDAGRTISMLVIISGIAMISFATSVIVSAFSERLSELKENRIIEQVNKSRSFLIICGYGQMAKMFFRQKKEKIDNYIILDKNLKRVEQARKDGYQAIVDDASRFETLSKFNVEHANITILCLTGSDVENIYITLNAKSISRKIRVIARVNDINIVSKFEYAGADHLLMPNQVVNTMIRTAITQPTMYKAIHAILTGKSVARIDEIHVHEKHSLVGKSIADLDFKESKLLFIGIEREGEFLFNPPPSEQIESYDILLVMGRQISLDYFREMHMGVG</sequence>
<dbReference type="GO" id="GO:0016020">
    <property type="term" value="C:membrane"/>
    <property type="evidence" value="ECO:0007669"/>
    <property type="project" value="UniProtKB-SubCell"/>
</dbReference>
<dbReference type="AlphaFoldDB" id="A0A151CJ66"/>
<evidence type="ECO:0000259" key="8">
    <source>
        <dbReference type="PROSITE" id="PS51202"/>
    </source>
</evidence>
<dbReference type="GO" id="GO:0006813">
    <property type="term" value="P:potassium ion transport"/>
    <property type="evidence" value="ECO:0007669"/>
    <property type="project" value="InterPro"/>
</dbReference>
<feature type="transmembrane region" description="Helical" evidence="6">
    <location>
        <begin position="69"/>
        <end position="89"/>
    </location>
</feature>
<dbReference type="Proteomes" id="UP000075359">
    <property type="component" value="Unassembled WGS sequence"/>
</dbReference>